<organism evidence="6 7">
    <name type="scientific">Mucisphaera calidilacus</name>
    <dbReference type="NCBI Taxonomy" id="2527982"/>
    <lineage>
        <taxon>Bacteria</taxon>
        <taxon>Pseudomonadati</taxon>
        <taxon>Planctomycetota</taxon>
        <taxon>Phycisphaerae</taxon>
        <taxon>Phycisphaerales</taxon>
        <taxon>Phycisphaeraceae</taxon>
        <taxon>Mucisphaera</taxon>
    </lineage>
</organism>
<sequence length="571" mass="63330">MSEHRPRIMILGSGLPVEETASAHLEASFDIERLDEVTLAIDALKRGQFDAVFAAVGDFLPLERALVEDRASLVLNTIGEGVLVVDRQGRSSWCNKKMRTFRPDVFEQAKRIGLQALTIFSSQASPVPEGAGQPRSKKFTFQVGEQYFEMICSGVPDEEGHVRQVVGVVWDATSGRRIQGKIDAIDASGRELSRIDRESVTKLSPPERLKLLQDKIIKYSKDLMHFDHFAIRLLDRRSNKLEVVIAEGLPSDALQIDLYAQPEGNGISGYVASTGRSYICHDTEKDPRYVVGLEHCMSSLTVPLMLDDRVIGVYNVESETVGAFTEDDRQFAEIFARPVAQALHMLDLLLVERCTTSGQVADSVVQGLAVPLNDVVTEAQTLMEEYIGDDTMRERLGRIIEHVQEMRNSIKQAAAGPGVVLESSDGREVAVDPELSAKRVLVADDERNIRETIKEILTRQGCAVEVCKDGYEACCRLEQQKFDLVVSDIRMPYRNGYEIFAAAQREQEGLPVVLMTGFGYDPHHSIVRASQEGLTSVMFKPFKVDQLLEEVRKALGVTGESASAKADESRA</sequence>
<dbReference type="GO" id="GO:0000160">
    <property type="term" value="P:phosphorelay signal transduction system"/>
    <property type="evidence" value="ECO:0007669"/>
    <property type="project" value="InterPro"/>
</dbReference>
<dbReference type="SUPFAM" id="SSF52172">
    <property type="entry name" value="CheY-like"/>
    <property type="match status" value="1"/>
</dbReference>
<dbReference type="Proteomes" id="UP000320386">
    <property type="component" value="Chromosome"/>
</dbReference>
<keyword evidence="3" id="KW-0418">Kinase</keyword>
<dbReference type="Gene3D" id="3.40.50.2300">
    <property type="match status" value="1"/>
</dbReference>
<dbReference type="InterPro" id="IPR001789">
    <property type="entry name" value="Sig_transdc_resp-reg_receiver"/>
</dbReference>
<dbReference type="SMART" id="SM00448">
    <property type="entry name" value="REC"/>
    <property type="match status" value="1"/>
</dbReference>
<protein>
    <submittedName>
        <fullName evidence="6">Transcriptional regulatory protein QseF</fullName>
    </submittedName>
</protein>
<name>A0A518BXT7_9BACT</name>
<dbReference type="InterPro" id="IPR003018">
    <property type="entry name" value="GAF"/>
</dbReference>
<dbReference type="Gene3D" id="3.30.450.20">
    <property type="entry name" value="PAS domain"/>
    <property type="match status" value="1"/>
</dbReference>
<evidence type="ECO:0000313" key="6">
    <source>
        <dbReference type="EMBL" id="QDU71780.1"/>
    </source>
</evidence>
<evidence type="ECO:0000256" key="2">
    <source>
        <dbReference type="ARBA" id="ARBA00022679"/>
    </source>
</evidence>
<dbReference type="EMBL" id="CP036280">
    <property type="protein sequence ID" value="QDU71780.1"/>
    <property type="molecule type" value="Genomic_DNA"/>
</dbReference>
<dbReference type="CDD" id="cd00156">
    <property type="entry name" value="REC"/>
    <property type="match status" value="1"/>
</dbReference>
<dbReference type="AlphaFoldDB" id="A0A518BXT7"/>
<dbReference type="SMART" id="SM00065">
    <property type="entry name" value="GAF"/>
    <property type="match status" value="1"/>
</dbReference>
<keyword evidence="7" id="KW-1185">Reference proteome</keyword>
<evidence type="ECO:0000259" key="5">
    <source>
        <dbReference type="PROSITE" id="PS50110"/>
    </source>
</evidence>
<evidence type="ECO:0000256" key="4">
    <source>
        <dbReference type="PROSITE-ProRule" id="PRU00169"/>
    </source>
</evidence>
<gene>
    <name evidence="6" type="primary">qseF</name>
    <name evidence="6" type="ORF">Pan265_16330</name>
</gene>
<reference evidence="6 7" key="1">
    <citation type="submission" date="2019-02" db="EMBL/GenBank/DDBJ databases">
        <title>Deep-cultivation of Planctomycetes and their phenomic and genomic characterization uncovers novel biology.</title>
        <authorList>
            <person name="Wiegand S."/>
            <person name="Jogler M."/>
            <person name="Boedeker C."/>
            <person name="Pinto D."/>
            <person name="Vollmers J."/>
            <person name="Rivas-Marin E."/>
            <person name="Kohn T."/>
            <person name="Peeters S.H."/>
            <person name="Heuer A."/>
            <person name="Rast P."/>
            <person name="Oberbeckmann S."/>
            <person name="Bunk B."/>
            <person name="Jeske O."/>
            <person name="Meyerdierks A."/>
            <person name="Storesund J.E."/>
            <person name="Kallscheuer N."/>
            <person name="Luecker S."/>
            <person name="Lage O.M."/>
            <person name="Pohl T."/>
            <person name="Merkel B.J."/>
            <person name="Hornburger P."/>
            <person name="Mueller R.-W."/>
            <person name="Bruemmer F."/>
            <person name="Labrenz M."/>
            <person name="Spormann A.M."/>
            <person name="Op den Camp H."/>
            <person name="Overmann J."/>
            <person name="Amann R."/>
            <person name="Jetten M.S.M."/>
            <person name="Mascher T."/>
            <person name="Medema M.H."/>
            <person name="Devos D.P."/>
            <person name="Kaster A.-K."/>
            <person name="Ovreas L."/>
            <person name="Rohde M."/>
            <person name="Galperin M.Y."/>
            <person name="Jogler C."/>
        </authorList>
    </citation>
    <scope>NUCLEOTIDE SEQUENCE [LARGE SCALE GENOMIC DNA]</scope>
    <source>
        <strain evidence="6 7">Pan265</strain>
    </source>
</reference>
<dbReference type="SUPFAM" id="SSF55781">
    <property type="entry name" value="GAF domain-like"/>
    <property type="match status" value="1"/>
</dbReference>
<dbReference type="InterPro" id="IPR029016">
    <property type="entry name" value="GAF-like_dom_sf"/>
</dbReference>
<dbReference type="GO" id="GO:0016301">
    <property type="term" value="F:kinase activity"/>
    <property type="evidence" value="ECO:0007669"/>
    <property type="project" value="UniProtKB-KW"/>
</dbReference>
<keyword evidence="1 4" id="KW-0597">Phosphoprotein</keyword>
<dbReference type="PANTHER" id="PTHR44591">
    <property type="entry name" value="STRESS RESPONSE REGULATOR PROTEIN 1"/>
    <property type="match status" value="1"/>
</dbReference>
<accession>A0A518BXT7</accession>
<dbReference type="Pfam" id="PF13185">
    <property type="entry name" value="GAF_2"/>
    <property type="match status" value="1"/>
</dbReference>
<dbReference type="KEGG" id="mcad:Pan265_16330"/>
<evidence type="ECO:0000256" key="1">
    <source>
        <dbReference type="ARBA" id="ARBA00022553"/>
    </source>
</evidence>
<dbReference type="RefSeq" id="WP_145445981.1">
    <property type="nucleotide sequence ID" value="NZ_CP036280.1"/>
</dbReference>
<dbReference type="OrthoDB" id="227620at2"/>
<proteinExistence type="predicted"/>
<dbReference type="PROSITE" id="PS50110">
    <property type="entry name" value="RESPONSE_REGULATORY"/>
    <property type="match status" value="1"/>
</dbReference>
<dbReference type="InterPro" id="IPR011006">
    <property type="entry name" value="CheY-like_superfamily"/>
</dbReference>
<evidence type="ECO:0000313" key="7">
    <source>
        <dbReference type="Proteomes" id="UP000320386"/>
    </source>
</evidence>
<keyword evidence="2" id="KW-0808">Transferase</keyword>
<evidence type="ECO:0000256" key="3">
    <source>
        <dbReference type="ARBA" id="ARBA00022777"/>
    </source>
</evidence>
<dbReference type="Gene3D" id="3.30.450.40">
    <property type="match status" value="1"/>
</dbReference>
<dbReference type="InterPro" id="IPR050595">
    <property type="entry name" value="Bact_response_regulator"/>
</dbReference>
<dbReference type="Pfam" id="PF00072">
    <property type="entry name" value="Response_reg"/>
    <property type="match status" value="1"/>
</dbReference>
<dbReference type="PANTHER" id="PTHR44591:SF3">
    <property type="entry name" value="RESPONSE REGULATORY DOMAIN-CONTAINING PROTEIN"/>
    <property type="match status" value="1"/>
</dbReference>
<feature type="domain" description="Response regulatory" evidence="5">
    <location>
        <begin position="439"/>
        <end position="555"/>
    </location>
</feature>
<feature type="modified residue" description="4-aspartylphosphate" evidence="4">
    <location>
        <position position="488"/>
    </location>
</feature>